<dbReference type="InterPro" id="IPR035686">
    <property type="entry name" value="CPSase_GATase1"/>
</dbReference>
<dbReference type="PANTHER" id="PTHR43418:SF7">
    <property type="entry name" value="CARBAMOYL-PHOSPHATE SYNTHASE SMALL CHAIN"/>
    <property type="match status" value="1"/>
</dbReference>
<dbReference type="GO" id="GO:0004088">
    <property type="term" value="F:carbamoyl-phosphate synthase (glutamine-hydrolyzing) activity"/>
    <property type="evidence" value="ECO:0007669"/>
    <property type="project" value="UniProtKB-UniRule"/>
</dbReference>
<dbReference type="Gene3D" id="3.50.30.20">
    <property type="entry name" value="Carbamoyl-phosphate synthase small subunit, N-terminal domain"/>
    <property type="match status" value="1"/>
</dbReference>
<keyword evidence="8 11" id="KW-0665">Pyrimidine biosynthesis</keyword>
<keyword evidence="14" id="KW-1185">Reference proteome</keyword>
<dbReference type="InterPro" id="IPR036480">
    <property type="entry name" value="CarbP_synth_ssu_N_sf"/>
</dbReference>
<dbReference type="SUPFAM" id="SSF52021">
    <property type="entry name" value="Carbamoyl phosphate synthetase, small subunit N-terminal domain"/>
    <property type="match status" value="1"/>
</dbReference>
<evidence type="ECO:0000256" key="9">
    <source>
        <dbReference type="ARBA" id="ARBA00048816"/>
    </source>
</evidence>
<feature type="binding site" evidence="11">
    <location>
        <position position="271"/>
    </location>
    <ligand>
        <name>L-glutamine</name>
        <dbReference type="ChEBI" id="CHEBI:58359"/>
    </ligand>
</feature>
<dbReference type="InterPro" id="IPR002474">
    <property type="entry name" value="CarbamoylP_synth_ssu_N"/>
</dbReference>
<feature type="binding site" evidence="11">
    <location>
        <position position="46"/>
    </location>
    <ligand>
        <name>L-glutamine</name>
        <dbReference type="ChEBI" id="CHEBI:58359"/>
    </ligand>
</feature>
<dbReference type="Pfam" id="PF00988">
    <property type="entry name" value="CPSase_sm_chain"/>
    <property type="match status" value="1"/>
</dbReference>
<dbReference type="NCBIfam" id="TIGR01368">
    <property type="entry name" value="CPSaseIIsmall"/>
    <property type="match status" value="1"/>
</dbReference>
<keyword evidence="7 11" id="KW-0315">Glutamine amidotransferase</keyword>
<dbReference type="SMART" id="SM01097">
    <property type="entry name" value="CPSase_sm_chain"/>
    <property type="match status" value="1"/>
</dbReference>
<protein>
    <recommendedName>
        <fullName evidence="11">Carbamoyl phosphate synthase small chain</fullName>
        <ecNumber evidence="11">6.3.5.5</ecNumber>
    </recommendedName>
    <alternativeName>
        <fullName evidence="11">Carbamoyl phosphate synthetase glutamine chain</fullName>
    </alternativeName>
</protein>
<organism evidence="13 14">
    <name type="scientific">Candidatus Nitrospira neomarina</name>
    <dbReference type="NCBI Taxonomy" id="3020899"/>
    <lineage>
        <taxon>Bacteria</taxon>
        <taxon>Pseudomonadati</taxon>
        <taxon>Nitrospirota</taxon>
        <taxon>Nitrospiria</taxon>
        <taxon>Nitrospirales</taxon>
        <taxon>Nitrospiraceae</taxon>
        <taxon>Nitrospira</taxon>
    </lineage>
</organism>
<evidence type="ECO:0000313" key="13">
    <source>
        <dbReference type="EMBL" id="WNM63235.1"/>
    </source>
</evidence>
<proteinExistence type="inferred from homology"/>
<dbReference type="Pfam" id="PF00117">
    <property type="entry name" value="GATase"/>
    <property type="match status" value="1"/>
</dbReference>
<dbReference type="HAMAP" id="MF_01209">
    <property type="entry name" value="CPSase_S_chain"/>
    <property type="match status" value="1"/>
</dbReference>
<gene>
    <name evidence="11 13" type="primary">carA</name>
    <name evidence="13" type="ORF">PQG83_05640</name>
</gene>
<feature type="binding site" evidence="11">
    <location>
        <position position="274"/>
    </location>
    <ligand>
        <name>L-glutamine</name>
        <dbReference type="ChEBI" id="CHEBI:58359"/>
    </ligand>
</feature>
<feature type="region of interest" description="CPSase" evidence="11">
    <location>
        <begin position="1"/>
        <end position="194"/>
    </location>
</feature>
<keyword evidence="11" id="KW-0055">Arginine biosynthesis</keyword>
<evidence type="ECO:0000256" key="6">
    <source>
        <dbReference type="ARBA" id="ARBA00022840"/>
    </source>
</evidence>
<comment type="function">
    <text evidence="11">Small subunit of the glutamine-dependent carbamoyl phosphate synthetase (CPSase). CPSase catalyzes the formation of carbamoyl phosphate from the ammonia moiety of glutamine, carbonate, and phosphate donated by ATP, constituting the first step of 2 biosynthetic pathways, one leading to arginine and/or urea and the other to pyrimidine nucleotides. The small subunit (glutamine amidotransferase) binds and cleaves glutamine to supply the large subunit with the substrate ammonia.</text>
</comment>
<evidence type="ECO:0000256" key="1">
    <source>
        <dbReference type="ARBA" id="ARBA00004812"/>
    </source>
</evidence>
<evidence type="ECO:0000256" key="10">
    <source>
        <dbReference type="ARBA" id="ARBA00049285"/>
    </source>
</evidence>
<dbReference type="InterPro" id="IPR017926">
    <property type="entry name" value="GATASE"/>
</dbReference>
<evidence type="ECO:0000256" key="5">
    <source>
        <dbReference type="ARBA" id="ARBA00022741"/>
    </source>
</evidence>
<feature type="active site" evidence="11">
    <location>
        <position position="371"/>
    </location>
</feature>
<dbReference type="InterPro" id="IPR029062">
    <property type="entry name" value="Class_I_gatase-like"/>
</dbReference>
<keyword evidence="11" id="KW-0028">Amino-acid biosynthesis</keyword>
<evidence type="ECO:0000256" key="11">
    <source>
        <dbReference type="HAMAP-Rule" id="MF_01209"/>
    </source>
</evidence>
<dbReference type="GO" id="GO:0006207">
    <property type="term" value="P:'de novo' pyrimidine nucleobase biosynthetic process"/>
    <property type="evidence" value="ECO:0007669"/>
    <property type="project" value="InterPro"/>
</dbReference>
<reference evidence="13 14" key="1">
    <citation type="submission" date="2023-01" db="EMBL/GenBank/DDBJ databases">
        <title>Cultivation and genomic characterization of new, ubiquitous marine nitrite-oxidizing bacteria from the Nitrospirales.</title>
        <authorList>
            <person name="Mueller A.J."/>
            <person name="Daebeler A."/>
            <person name="Herbold C.W."/>
            <person name="Kirkegaard R.H."/>
            <person name="Daims H."/>
        </authorList>
    </citation>
    <scope>NUCLEOTIDE SEQUENCE [LARGE SCALE GENOMIC DNA]</scope>
    <source>
        <strain evidence="13 14">DK</strain>
    </source>
</reference>
<evidence type="ECO:0000256" key="8">
    <source>
        <dbReference type="ARBA" id="ARBA00022975"/>
    </source>
</evidence>
<evidence type="ECO:0000256" key="7">
    <source>
        <dbReference type="ARBA" id="ARBA00022962"/>
    </source>
</evidence>
<keyword evidence="5 11" id="KW-0547">Nucleotide-binding</keyword>
<dbReference type="GO" id="GO:0006526">
    <property type="term" value="P:L-arginine biosynthetic process"/>
    <property type="evidence" value="ECO:0007669"/>
    <property type="project" value="UniProtKB-UniRule"/>
</dbReference>
<dbReference type="GO" id="GO:0005524">
    <property type="term" value="F:ATP binding"/>
    <property type="evidence" value="ECO:0007669"/>
    <property type="project" value="UniProtKB-UniRule"/>
</dbReference>
<comment type="catalytic activity">
    <reaction evidence="9 11">
        <text>hydrogencarbonate + L-glutamine + 2 ATP + H2O = carbamoyl phosphate + L-glutamate + 2 ADP + phosphate + 2 H(+)</text>
        <dbReference type="Rhea" id="RHEA:18633"/>
        <dbReference type="ChEBI" id="CHEBI:15377"/>
        <dbReference type="ChEBI" id="CHEBI:15378"/>
        <dbReference type="ChEBI" id="CHEBI:17544"/>
        <dbReference type="ChEBI" id="CHEBI:29985"/>
        <dbReference type="ChEBI" id="CHEBI:30616"/>
        <dbReference type="ChEBI" id="CHEBI:43474"/>
        <dbReference type="ChEBI" id="CHEBI:58228"/>
        <dbReference type="ChEBI" id="CHEBI:58359"/>
        <dbReference type="ChEBI" id="CHEBI:456216"/>
        <dbReference type="EC" id="6.3.5.5"/>
    </reaction>
</comment>
<dbReference type="CDD" id="cd01744">
    <property type="entry name" value="GATase1_CPSase"/>
    <property type="match status" value="1"/>
</dbReference>
<sequence>MKPAVLALADGTIFQGQALGFEGETVGEVVFNTAMTGYQEILTDPSYKGQIVLMTSTQIGNYGVTPEDDESHRVWAEGFIVREAAKYRSNWRSRQSFEDYLIEHRIVAIQGIDTRALTCHVRDHGSQMGIISHGDFEINALRKKAKAVPSLVGRDLVREVTCPDAYEWTERSVVMDPASGDPSIFTQNTAQPPLKLVVMDFGVKQNILRSLVDLGCRVRVVPASTTAEEVRRLNPDGIVLSNGPGDPEGVPYAVETVKQLLGWKPLLGICLGHQILGLSLGLHTHKLTFGHHGANHPVMDLRTRKIEITSQNHNFAVDLPHKEGACPTLTSQQFDSCVGRMEITHRSVNDGCCEGMAGLESPILSIQYHPEASPGPHDSSYVFRQFLGMMKGRG</sequence>
<keyword evidence="6 11" id="KW-0067">ATP-binding</keyword>
<dbReference type="GO" id="GO:0044205">
    <property type="term" value="P:'de novo' UMP biosynthetic process"/>
    <property type="evidence" value="ECO:0007669"/>
    <property type="project" value="UniProtKB-UniRule"/>
</dbReference>
<comment type="pathway">
    <text evidence="1 11">Pyrimidine metabolism; UMP biosynthesis via de novo pathway; (S)-dihydroorotate from bicarbonate: step 1/3.</text>
</comment>
<dbReference type="EMBL" id="CP116968">
    <property type="protein sequence ID" value="WNM63235.1"/>
    <property type="molecule type" value="Genomic_DNA"/>
</dbReference>
<evidence type="ECO:0000256" key="4">
    <source>
        <dbReference type="ARBA" id="ARBA00022598"/>
    </source>
</evidence>
<dbReference type="Gene3D" id="3.40.50.880">
    <property type="match status" value="1"/>
</dbReference>
<dbReference type="PRINTS" id="PR00096">
    <property type="entry name" value="GATASE"/>
</dbReference>
<dbReference type="PRINTS" id="PR00099">
    <property type="entry name" value="CPSGATASE"/>
</dbReference>
<name>A0AA96GMN0_9BACT</name>
<keyword evidence="4 11" id="KW-0436">Ligase</keyword>
<comment type="caution">
    <text evidence="11">Lacks conserved residue(s) required for the propagation of feature annotation.</text>
</comment>
<evidence type="ECO:0000256" key="3">
    <source>
        <dbReference type="ARBA" id="ARBA00007800"/>
    </source>
</evidence>
<dbReference type="NCBIfam" id="NF009475">
    <property type="entry name" value="PRK12838.1"/>
    <property type="match status" value="1"/>
</dbReference>
<dbReference type="PANTHER" id="PTHR43418">
    <property type="entry name" value="MULTIFUNCTIONAL TRYPTOPHAN BIOSYNTHESIS PROTEIN-RELATED"/>
    <property type="match status" value="1"/>
</dbReference>
<feature type="binding site" evidence="11">
    <location>
        <position position="243"/>
    </location>
    <ligand>
        <name>L-glutamine</name>
        <dbReference type="ChEBI" id="CHEBI:58359"/>
    </ligand>
</feature>
<comment type="subunit">
    <text evidence="11">Composed of two chains; the small (or glutamine) chain promotes the hydrolysis of glutamine to ammonia, which is used by the large (or ammonia) chain to synthesize carbamoyl phosphate. Tetramer of heterodimers (alpha,beta)4.</text>
</comment>
<comment type="similarity">
    <text evidence="3 11">Belongs to the CarA family.</text>
</comment>
<feature type="active site" description="Nucleophile" evidence="11">
    <location>
        <position position="270"/>
    </location>
</feature>
<dbReference type="AlphaFoldDB" id="A0AA96GMN0"/>
<feature type="binding site" evidence="11">
    <location>
        <position position="315"/>
    </location>
    <ligand>
        <name>L-glutamine</name>
        <dbReference type="ChEBI" id="CHEBI:58359"/>
    </ligand>
</feature>
<comment type="catalytic activity">
    <reaction evidence="10 11">
        <text>L-glutamine + H2O = L-glutamate + NH4(+)</text>
        <dbReference type="Rhea" id="RHEA:15889"/>
        <dbReference type="ChEBI" id="CHEBI:15377"/>
        <dbReference type="ChEBI" id="CHEBI:28938"/>
        <dbReference type="ChEBI" id="CHEBI:29985"/>
        <dbReference type="ChEBI" id="CHEBI:58359"/>
    </reaction>
</comment>
<evidence type="ECO:0000259" key="12">
    <source>
        <dbReference type="SMART" id="SM01097"/>
    </source>
</evidence>
<dbReference type="FunFam" id="3.50.30.20:FF:000001">
    <property type="entry name" value="Carbamoyl-phosphate synthase small chain"/>
    <property type="match status" value="1"/>
</dbReference>
<dbReference type="SUPFAM" id="SSF52317">
    <property type="entry name" value="Class I glutamine amidotransferase-like"/>
    <property type="match status" value="1"/>
</dbReference>
<evidence type="ECO:0000256" key="2">
    <source>
        <dbReference type="ARBA" id="ARBA00005077"/>
    </source>
</evidence>
<accession>A0AA96GMN0</accession>
<dbReference type="EC" id="6.3.5.5" evidence="11"/>
<dbReference type="PROSITE" id="PS51273">
    <property type="entry name" value="GATASE_TYPE_1"/>
    <property type="match status" value="1"/>
</dbReference>
<feature type="active site" evidence="11">
    <location>
        <position position="369"/>
    </location>
</feature>
<dbReference type="Proteomes" id="UP001302494">
    <property type="component" value="Chromosome"/>
</dbReference>
<dbReference type="RefSeq" id="WP_312747685.1">
    <property type="nucleotide sequence ID" value="NZ_CP116968.1"/>
</dbReference>
<comment type="pathway">
    <text evidence="2 11">Amino-acid biosynthesis; L-arginine biosynthesis; carbamoyl phosphate from bicarbonate: step 1/1.</text>
</comment>
<feature type="binding site" evidence="11">
    <location>
        <position position="312"/>
    </location>
    <ligand>
        <name>L-glutamine</name>
        <dbReference type="ChEBI" id="CHEBI:58359"/>
    </ligand>
</feature>
<evidence type="ECO:0000313" key="14">
    <source>
        <dbReference type="Proteomes" id="UP001302494"/>
    </source>
</evidence>
<feature type="domain" description="Carbamoyl-phosphate synthase small subunit N-terminal" evidence="12">
    <location>
        <begin position="2"/>
        <end position="132"/>
    </location>
</feature>
<dbReference type="GO" id="GO:0006541">
    <property type="term" value="P:glutamine metabolic process"/>
    <property type="evidence" value="ECO:0007669"/>
    <property type="project" value="InterPro"/>
</dbReference>
<feature type="binding site" evidence="11">
    <location>
        <position position="245"/>
    </location>
    <ligand>
        <name>L-glutamine</name>
        <dbReference type="ChEBI" id="CHEBI:58359"/>
    </ligand>
</feature>
<dbReference type="KEGG" id="nneo:PQG83_05640"/>
<dbReference type="InterPro" id="IPR050472">
    <property type="entry name" value="Anth_synth/Amidotransfase"/>
</dbReference>
<dbReference type="PRINTS" id="PR00097">
    <property type="entry name" value="ANTSNTHASEII"/>
</dbReference>
<dbReference type="InterPro" id="IPR006274">
    <property type="entry name" value="CarbamoylP_synth_ssu"/>
</dbReference>